<protein>
    <recommendedName>
        <fullName evidence="3">SpoIIAA-like</fullName>
    </recommendedName>
</protein>
<proteinExistence type="predicted"/>
<evidence type="ECO:0008006" key="3">
    <source>
        <dbReference type="Google" id="ProtNLM"/>
    </source>
</evidence>
<dbReference type="Proteomes" id="UP000199513">
    <property type="component" value="Unassembled WGS sequence"/>
</dbReference>
<dbReference type="EMBL" id="FONY01000034">
    <property type="protein sequence ID" value="SFF43417.1"/>
    <property type="molecule type" value="Genomic_DNA"/>
</dbReference>
<gene>
    <name evidence="1" type="ORF">SAMN04488541_10341</name>
</gene>
<sequence>MQRIFENSTLILDYDEEQSLIIQRWFGELTEEVYKKNMNILVEWVMKLPPVHFNIVYPNLMFTITPDLQEWTVENVFFPTKHKGLQKAAFIVPQEVFDQLIVEFLSIEQTMEENQNLFETKYFTSEKEAYLWFSEV</sequence>
<dbReference type="AlphaFoldDB" id="A0A1I2IQT0"/>
<name>A0A1I2IQT0_9BACT</name>
<evidence type="ECO:0000313" key="2">
    <source>
        <dbReference type="Proteomes" id="UP000199513"/>
    </source>
</evidence>
<keyword evidence="2" id="KW-1185">Reference proteome</keyword>
<reference evidence="1 2" key="1">
    <citation type="submission" date="2016-10" db="EMBL/GenBank/DDBJ databases">
        <authorList>
            <person name="de Groot N.N."/>
        </authorList>
    </citation>
    <scope>NUCLEOTIDE SEQUENCE [LARGE SCALE GENOMIC DNA]</scope>
    <source>
        <strain>GEY</strain>
        <strain evidence="2">DSM 9560</strain>
    </source>
</reference>
<accession>A0A1I2IQT0</accession>
<organism evidence="1 2">
    <name type="scientific">Thermoflexibacter ruber</name>
    <dbReference type="NCBI Taxonomy" id="1003"/>
    <lineage>
        <taxon>Bacteria</taxon>
        <taxon>Pseudomonadati</taxon>
        <taxon>Bacteroidota</taxon>
        <taxon>Cytophagia</taxon>
        <taxon>Cytophagales</taxon>
        <taxon>Thermoflexibacteraceae</taxon>
        <taxon>Thermoflexibacter</taxon>
    </lineage>
</organism>
<evidence type="ECO:0000313" key="1">
    <source>
        <dbReference type="EMBL" id="SFF43417.1"/>
    </source>
</evidence>